<keyword evidence="8 9" id="KW-0687">Ribonucleoprotein</keyword>
<evidence type="ECO:0000256" key="3">
    <source>
        <dbReference type="ARBA" id="ARBA00022664"/>
    </source>
</evidence>
<evidence type="ECO:0000313" key="12">
    <source>
        <dbReference type="Proteomes" id="UP000078046"/>
    </source>
</evidence>
<dbReference type="InterPro" id="IPR001163">
    <property type="entry name" value="Sm_dom_euk/arc"/>
</dbReference>
<comment type="subcellular location">
    <subcellularLocation>
        <location evidence="1 9">Nucleus</location>
    </subcellularLocation>
</comment>
<evidence type="ECO:0000256" key="5">
    <source>
        <dbReference type="ARBA" id="ARBA00022884"/>
    </source>
</evidence>
<dbReference type="GO" id="GO:0003723">
    <property type="term" value="F:RNA binding"/>
    <property type="evidence" value="ECO:0007669"/>
    <property type="project" value="UniProtKB-UniRule"/>
</dbReference>
<name>A0A177B5H7_9BILA</name>
<evidence type="ECO:0000256" key="8">
    <source>
        <dbReference type="ARBA" id="ARBA00023274"/>
    </source>
</evidence>
<dbReference type="GO" id="GO:0000398">
    <property type="term" value="P:mRNA splicing, via spliceosome"/>
    <property type="evidence" value="ECO:0007669"/>
    <property type="project" value="UniProtKB-UniRule"/>
</dbReference>
<evidence type="ECO:0000256" key="4">
    <source>
        <dbReference type="ARBA" id="ARBA00022728"/>
    </source>
</evidence>
<dbReference type="Proteomes" id="UP000078046">
    <property type="component" value="Unassembled WGS sequence"/>
</dbReference>
<dbReference type="OrthoDB" id="29543at2759"/>
<dbReference type="AlphaFoldDB" id="A0A177B5H7"/>
<dbReference type="PROSITE" id="PS52002">
    <property type="entry name" value="SM"/>
    <property type="match status" value="1"/>
</dbReference>
<dbReference type="InterPro" id="IPR040002">
    <property type="entry name" value="Sm-like_LSM3"/>
</dbReference>
<protein>
    <recommendedName>
        <fullName evidence="9">U6 snRNA-associated Sm-like protein LSm3</fullName>
    </recommendedName>
</protein>
<comment type="similarity">
    <text evidence="2 9">Belongs to the snRNP Sm proteins family.</text>
</comment>
<keyword evidence="4 9" id="KW-0747">Spliceosome</keyword>
<dbReference type="InterPro" id="IPR034105">
    <property type="entry name" value="Lsm3"/>
</dbReference>
<dbReference type="SUPFAM" id="SSF50182">
    <property type="entry name" value="Sm-like ribonucleoproteins"/>
    <property type="match status" value="1"/>
</dbReference>
<dbReference type="PANTHER" id="PTHR13110">
    <property type="entry name" value="U6 SNRNA-ASSOCIATED SM-LIKE PROTEIN LSM3"/>
    <property type="match status" value="1"/>
</dbReference>
<dbReference type="EMBL" id="LWCA01000271">
    <property type="protein sequence ID" value="OAF69506.1"/>
    <property type="molecule type" value="Genomic_DNA"/>
</dbReference>
<dbReference type="Pfam" id="PF01423">
    <property type="entry name" value="LSM"/>
    <property type="match status" value="1"/>
</dbReference>
<gene>
    <name evidence="9" type="primary">LSM3</name>
    <name evidence="11" type="ORF">A3Q56_02755</name>
</gene>
<evidence type="ECO:0000256" key="1">
    <source>
        <dbReference type="ARBA" id="ARBA00004123"/>
    </source>
</evidence>
<comment type="subunit">
    <text evidence="9">LSm subunits form a heteromer with a doughnut shape.</text>
</comment>
<accession>A0A177B5H7</accession>
<evidence type="ECO:0000256" key="6">
    <source>
        <dbReference type="ARBA" id="ARBA00023187"/>
    </source>
</evidence>
<sequence>MKRNVPVIPTFQNIKEPLDLIKYSINGYILVKMRNNRIVKGKMNSFDQHLNMILSEVEEETYKVHIDDETYDEVYEKVKRKIPLLFIRGDGIILISVDGSTI</sequence>
<keyword evidence="5 9" id="KW-0694">RNA-binding</keyword>
<evidence type="ECO:0000256" key="7">
    <source>
        <dbReference type="ARBA" id="ARBA00023242"/>
    </source>
</evidence>
<dbReference type="GO" id="GO:0005681">
    <property type="term" value="C:spliceosomal complex"/>
    <property type="evidence" value="ECO:0007669"/>
    <property type="project" value="UniProtKB-KW"/>
</dbReference>
<keyword evidence="6 9" id="KW-0508">mRNA splicing</keyword>
<proteinExistence type="inferred from homology"/>
<keyword evidence="12" id="KW-1185">Reference proteome</keyword>
<evidence type="ECO:0000259" key="10">
    <source>
        <dbReference type="PROSITE" id="PS52002"/>
    </source>
</evidence>
<comment type="function">
    <text evidence="9">Binds specifically to the 3'-terminal U-tract of U6 snRNA.</text>
</comment>
<dbReference type="SMART" id="SM00651">
    <property type="entry name" value="Sm"/>
    <property type="match status" value="1"/>
</dbReference>
<dbReference type="InterPro" id="IPR010920">
    <property type="entry name" value="LSM_dom_sf"/>
</dbReference>
<evidence type="ECO:0000313" key="11">
    <source>
        <dbReference type="EMBL" id="OAF69506.1"/>
    </source>
</evidence>
<organism evidence="11 12">
    <name type="scientific">Intoshia linei</name>
    <dbReference type="NCBI Taxonomy" id="1819745"/>
    <lineage>
        <taxon>Eukaryota</taxon>
        <taxon>Metazoa</taxon>
        <taxon>Spiralia</taxon>
        <taxon>Lophotrochozoa</taxon>
        <taxon>Mesozoa</taxon>
        <taxon>Orthonectida</taxon>
        <taxon>Rhopaluridae</taxon>
        <taxon>Intoshia</taxon>
    </lineage>
</organism>
<feature type="domain" description="Sm" evidence="10">
    <location>
        <begin position="16"/>
        <end position="101"/>
    </location>
</feature>
<dbReference type="InterPro" id="IPR047575">
    <property type="entry name" value="Sm"/>
</dbReference>
<dbReference type="Gene3D" id="2.30.30.100">
    <property type="match status" value="1"/>
</dbReference>
<keyword evidence="7 9" id="KW-0539">Nucleus</keyword>
<dbReference type="GO" id="GO:0005688">
    <property type="term" value="C:U6 snRNP"/>
    <property type="evidence" value="ECO:0007669"/>
    <property type="project" value="UniProtKB-UniRule"/>
</dbReference>
<evidence type="ECO:0000256" key="9">
    <source>
        <dbReference type="RuleBase" id="RU365046"/>
    </source>
</evidence>
<reference evidence="11 12" key="1">
    <citation type="submission" date="2016-04" db="EMBL/GenBank/DDBJ databases">
        <title>The genome of Intoshia linei affirms orthonectids as highly simplified spiralians.</title>
        <authorList>
            <person name="Mikhailov K.V."/>
            <person name="Slusarev G.S."/>
            <person name="Nikitin M.A."/>
            <person name="Logacheva M.D."/>
            <person name="Penin A."/>
            <person name="Aleoshin V."/>
            <person name="Panchin Y.V."/>
        </authorList>
    </citation>
    <scope>NUCLEOTIDE SEQUENCE [LARGE SCALE GENOMIC DNA]</scope>
    <source>
        <strain evidence="11">Intl2013</strain>
        <tissue evidence="11">Whole animal</tissue>
    </source>
</reference>
<comment type="caution">
    <text evidence="11">The sequence shown here is derived from an EMBL/GenBank/DDBJ whole genome shotgun (WGS) entry which is preliminary data.</text>
</comment>
<dbReference type="CDD" id="cd01730">
    <property type="entry name" value="LSm3"/>
    <property type="match status" value="1"/>
</dbReference>
<evidence type="ECO:0000256" key="2">
    <source>
        <dbReference type="ARBA" id="ARBA00006850"/>
    </source>
</evidence>
<dbReference type="GO" id="GO:0046540">
    <property type="term" value="C:U4/U6 x U5 tri-snRNP complex"/>
    <property type="evidence" value="ECO:0007669"/>
    <property type="project" value="UniProtKB-UniRule"/>
</dbReference>
<keyword evidence="3 9" id="KW-0507">mRNA processing</keyword>